<sequence>MTQEELDALMNGDMDLDAMEEETPQEEQEEQEESSIVDEKEYGRVEADKTWPPPPPNEDNKVVHQLDDVTKESEEKANEILEEVEKLGEYFMDSEESLGVIKETIESNIELFEKLIAKFPSVQTFVTQKQKNEEALAKVEESLEKMMDGNDATMDIMDKMQFQDIHRQKIERVINVMRALSNYMNALFAGKIDDEKRVSSATHIHGDTTTEDVVSEDDIEALLAQFGDKK</sequence>
<protein>
    <recommendedName>
        <fullName evidence="3">Chemotaxis protein</fullName>
    </recommendedName>
</protein>
<organism evidence="2">
    <name type="scientific">hydrothermal vent metagenome</name>
    <dbReference type="NCBI Taxonomy" id="652676"/>
    <lineage>
        <taxon>unclassified sequences</taxon>
        <taxon>metagenomes</taxon>
        <taxon>ecological metagenomes</taxon>
    </lineage>
</organism>
<dbReference type="Gene3D" id="1.10.287.500">
    <property type="entry name" value="Helix hairpin bin"/>
    <property type="match status" value="1"/>
</dbReference>
<name>A0A1W1B8I7_9ZZZZ</name>
<dbReference type="EMBL" id="FPHB01000005">
    <property type="protein sequence ID" value="SFV49795.1"/>
    <property type="molecule type" value="Genomic_DNA"/>
</dbReference>
<evidence type="ECO:0008006" key="3">
    <source>
        <dbReference type="Google" id="ProtNLM"/>
    </source>
</evidence>
<dbReference type="AlphaFoldDB" id="A0A1W1B8I7"/>
<evidence type="ECO:0000313" key="2">
    <source>
        <dbReference type="EMBL" id="SFV49795.1"/>
    </source>
</evidence>
<feature type="compositionally biased region" description="Acidic residues" evidence="1">
    <location>
        <begin position="14"/>
        <end position="36"/>
    </location>
</feature>
<accession>A0A1W1B8I7</accession>
<proteinExistence type="predicted"/>
<feature type="compositionally biased region" description="Basic and acidic residues" evidence="1">
    <location>
        <begin position="37"/>
        <end position="49"/>
    </location>
</feature>
<feature type="region of interest" description="Disordered" evidence="1">
    <location>
        <begin position="1"/>
        <end position="62"/>
    </location>
</feature>
<dbReference type="SUPFAM" id="SSF75708">
    <property type="entry name" value="Chemotaxis phosphatase CheZ"/>
    <property type="match status" value="1"/>
</dbReference>
<evidence type="ECO:0000256" key="1">
    <source>
        <dbReference type="SAM" id="MobiDB-lite"/>
    </source>
</evidence>
<reference evidence="2" key="1">
    <citation type="submission" date="2016-10" db="EMBL/GenBank/DDBJ databases">
        <authorList>
            <person name="de Groot N.N."/>
        </authorList>
    </citation>
    <scope>NUCLEOTIDE SEQUENCE</scope>
</reference>
<gene>
    <name evidence="2" type="ORF">MNB_SM-7-590</name>
</gene>